<evidence type="ECO:0000313" key="3">
    <source>
        <dbReference type="Proteomes" id="UP000054166"/>
    </source>
</evidence>
<dbReference type="Gene3D" id="1.20.5.170">
    <property type="match status" value="2"/>
</dbReference>
<dbReference type="InParanoid" id="A0A0C3CRN4"/>
<gene>
    <name evidence="2" type="ORF">PILCRDRAFT_83525</name>
</gene>
<evidence type="ECO:0000256" key="1">
    <source>
        <dbReference type="SAM" id="MobiDB-lite"/>
    </source>
</evidence>
<evidence type="ECO:0000313" key="2">
    <source>
        <dbReference type="EMBL" id="KIM92332.1"/>
    </source>
</evidence>
<sequence>MTVGVFDISDDTEELDIDDDDGIILEDGNGAVPEDGDGIVANDGDRAVANDGDGAETNDGDGTEVKDGNGAVLKDGNGDDGTITLSVTGASLDTVDGCRMDRMDGNGILLIVREGDEEIVLLEGIDGDEGIESDDEIVLSVIGGSLDTDDTTDAVGLKKDVSNDTSPGSPKVTDLIDGEGSNIDESYEASVSEAHSDSRTDGLEIDEGVRRMVGVIDVSVTLDGVVVNLEEGSRGGSLRIPLSLGEESLGHVEGERRDCVDNSSVSGKSLDTARLRDDMGALRADTGALRTDTGGLRTDIEGLRTDTGGLRTDTGGLRTDTGGLRTDTGGLRTDAGGLRTDTGGL</sequence>
<dbReference type="EMBL" id="KN832970">
    <property type="protein sequence ID" value="KIM92332.1"/>
    <property type="molecule type" value="Genomic_DNA"/>
</dbReference>
<organism evidence="2 3">
    <name type="scientific">Piloderma croceum (strain F 1598)</name>
    <dbReference type="NCBI Taxonomy" id="765440"/>
    <lineage>
        <taxon>Eukaryota</taxon>
        <taxon>Fungi</taxon>
        <taxon>Dikarya</taxon>
        <taxon>Basidiomycota</taxon>
        <taxon>Agaricomycotina</taxon>
        <taxon>Agaricomycetes</taxon>
        <taxon>Agaricomycetidae</taxon>
        <taxon>Atheliales</taxon>
        <taxon>Atheliaceae</taxon>
        <taxon>Piloderma</taxon>
    </lineage>
</organism>
<feature type="region of interest" description="Disordered" evidence="1">
    <location>
        <begin position="160"/>
        <end position="181"/>
    </location>
</feature>
<dbReference type="STRING" id="765440.A0A0C3CRN4"/>
<name>A0A0C3CRN4_PILCF</name>
<dbReference type="HOGENOM" id="CLU_804383_0_0_1"/>
<feature type="region of interest" description="Disordered" evidence="1">
    <location>
        <begin position="48"/>
        <end position="70"/>
    </location>
</feature>
<keyword evidence="3" id="KW-1185">Reference proteome</keyword>
<feature type="compositionally biased region" description="Low complexity" evidence="1">
    <location>
        <begin position="305"/>
        <end position="334"/>
    </location>
</feature>
<protein>
    <submittedName>
        <fullName evidence="2">Uncharacterized protein</fullName>
    </submittedName>
</protein>
<reference evidence="3" key="2">
    <citation type="submission" date="2015-01" db="EMBL/GenBank/DDBJ databases">
        <title>Evolutionary Origins and Diversification of the Mycorrhizal Mutualists.</title>
        <authorList>
            <consortium name="DOE Joint Genome Institute"/>
            <consortium name="Mycorrhizal Genomics Consortium"/>
            <person name="Kohler A."/>
            <person name="Kuo A."/>
            <person name="Nagy L.G."/>
            <person name="Floudas D."/>
            <person name="Copeland A."/>
            <person name="Barry K.W."/>
            <person name="Cichocki N."/>
            <person name="Veneault-Fourrey C."/>
            <person name="LaButti K."/>
            <person name="Lindquist E.A."/>
            <person name="Lipzen A."/>
            <person name="Lundell T."/>
            <person name="Morin E."/>
            <person name="Murat C."/>
            <person name="Riley R."/>
            <person name="Ohm R."/>
            <person name="Sun H."/>
            <person name="Tunlid A."/>
            <person name="Henrissat B."/>
            <person name="Grigoriev I.V."/>
            <person name="Hibbett D.S."/>
            <person name="Martin F."/>
        </authorList>
    </citation>
    <scope>NUCLEOTIDE SEQUENCE [LARGE SCALE GENOMIC DNA]</scope>
    <source>
        <strain evidence="3">F 1598</strain>
    </source>
</reference>
<dbReference type="AlphaFoldDB" id="A0A0C3CRN4"/>
<feature type="compositionally biased region" description="Acidic residues" evidence="1">
    <location>
        <begin position="53"/>
        <end position="62"/>
    </location>
</feature>
<accession>A0A0C3CRN4</accession>
<dbReference type="Proteomes" id="UP000054166">
    <property type="component" value="Unassembled WGS sequence"/>
</dbReference>
<proteinExistence type="predicted"/>
<reference evidence="2 3" key="1">
    <citation type="submission" date="2014-04" db="EMBL/GenBank/DDBJ databases">
        <authorList>
            <consortium name="DOE Joint Genome Institute"/>
            <person name="Kuo A."/>
            <person name="Tarkka M."/>
            <person name="Buscot F."/>
            <person name="Kohler A."/>
            <person name="Nagy L.G."/>
            <person name="Floudas D."/>
            <person name="Copeland A."/>
            <person name="Barry K.W."/>
            <person name="Cichocki N."/>
            <person name="Veneault-Fourrey C."/>
            <person name="LaButti K."/>
            <person name="Lindquist E.A."/>
            <person name="Lipzen A."/>
            <person name="Lundell T."/>
            <person name="Morin E."/>
            <person name="Murat C."/>
            <person name="Sun H."/>
            <person name="Tunlid A."/>
            <person name="Henrissat B."/>
            <person name="Grigoriev I.V."/>
            <person name="Hibbett D.S."/>
            <person name="Martin F."/>
            <person name="Nordberg H.P."/>
            <person name="Cantor M.N."/>
            <person name="Hua S.X."/>
        </authorList>
    </citation>
    <scope>NUCLEOTIDE SEQUENCE [LARGE SCALE GENOMIC DNA]</scope>
    <source>
        <strain evidence="2 3">F 1598</strain>
    </source>
</reference>
<feature type="region of interest" description="Disordered" evidence="1">
    <location>
        <begin position="299"/>
        <end position="345"/>
    </location>
</feature>